<evidence type="ECO:0000313" key="3">
    <source>
        <dbReference type="EMBL" id="KAK7024635.1"/>
    </source>
</evidence>
<keyword evidence="2" id="KW-0812">Transmembrane</keyword>
<evidence type="ECO:0000313" key="4">
    <source>
        <dbReference type="Proteomes" id="UP001383192"/>
    </source>
</evidence>
<feature type="transmembrane region" description="Helical" evidence="2">
    <location>
        <begin position="26"/>
        <end position="50"/>
    </location>
</feature>
<dbReference type="AlphaFoldDB" id="A0AAW0BEH9"/>
<sequence length="147" mass="15939">MEYCSVIGPTSGSTAQPKLSTSKLNVGAIIGIVIGVITSAILVVAGVIIFRNKRKKGSKSATFEEDVVPYPRTTSTSQVHVTKKQESLDLDHIQRSCLDPHGEQDVAVRERRVVYLEDSGWRPSPLTRDADDSGSSVVVMPPRYDAA</sequence>
<comment type="caution">
    <text evidence="3">The sequence shown here is derived from an EMBL/GenBank/DDBJ whole genome shotgun (WGS) entry which is preliminary data.</text>
</comment>
<evidence type="ECO:0000256" key="1">
    <source>
        <dbReference type="SAM" id="MobiDB-lite"/>
    </source>
</evidence>
<evidence type="ECO:0000256" key="2">
    <source>
        <dbReference type="SAM" id="Phobius"/>
    </source>
</evidence>
<dbReference type="EMBL" id="JAYKXP010000118">
    <property type="protein sequence ID" value="KAK7024635.1"/>
    <property type="molecule type" value="Genomic_DNA"/>
</dbReference>
<gene>
    <name evidence="3" type="ORF">VNI00_016139</name>
</gene>
<reference evidence="3 4" key="1">
    <citation type="submission" date="2024-01" db="EMBL/GenBank/DDBJ databases">
        <title>A draft genome for a cacao thread blight-causing isolate of Paramarasmius palmivorus.</title>
        <authorList>
            <person name="Baruah I.K."/>
            <person name="Bukari Y."/>
            <person name="Amoako-Attah I."/>
            <person name="Meinhardt L.W."/>
            <person name="Bailey B.A."/>
            <person name="Cohen S.P."/>
        </authorList>
    </citation>
    <scope>NUCLEOTIDE SEQUENCE [LARGE SCALE GENOMIC DNA]</scope>
    <source>
        <strain evidence="3 4">GH-12</strain>
    </source>
</reference>
<dbReference type="Proteomes" id="UP001383192">
    <property type="component" value="Unassembled WGS sequence"/>
</dbReference>
<protein>
    <submittedName>
        <fullName evidence="3">Uncharacterized protein</fullName>
    </submittedName>
</protein>
<organism evidence="3 4">
    <name type="scientific">Paramarasmius palmivorus</name>
    <dbReference type="NCBI Taxonomy" id="297713"/>
    <lineage>
        <taxon>Eukaryota</taxon>
        <taxon>Fungi</taxon>
        <taxon>Dikarya</taxon>
        <taxon>Basidiomycota</taxon>
        <taxon>Agaricomycotina</taxon>
        <taxon>Agaricomycetes</taxon>
        <taxon>Agaricomycetidae</taxon>
        <taxon>Agaricales</taxon>
        <taxon>Marasmiineae</taxon>
        <taxon>Marasmiaceae</taxon>
        <taxon>Paramarasmius</taxon>
    </lineage>
</organism>
<keyword evidence="2" id="KW-1133">Transmembrane helix</keyword>
<feature type="non-terminal residue" evidence="3">
    <location>
        <position position="147"/>
    </location>
</feature>
<name>A0AAW0BEH9_9AGAR</name>
<feature type="region of interest" description="Disordered" evidence="1">
    <location>
        <begin position="124"/>
        <end position="147"/>
    </location>
</feature>
<proteinExistence type="predicted"/>
<keyword evidence="4" id="KW-1185">Reference proteome</keyword>
<keyword evidence="2" id="KW-0472">Membrane</keyword>
<accession>A0AAW0BEH9</accession>